<dbReference type="EC" id="4.2.1.1" evidence="2 10"/>
<evidence type="ECO:0000256" key="1">
    <source>
        <dbReference type="ARBA" id="ARBA00006217"/>
    </source>
</evidence>
<feature type="binding site" evidence="9">
    <location>
        <position position="43"/>
    </location>
    <ligand>
        <name>Zn(2+)</name>
        <dbReference type="ChEBI" id="CHEBI:29105"/>
    </ligand>
</feature>
<evidence type="ECO:0000313" key="12">
    <source>
        <dbReference type="Proteomes" id="UP000199531"/>
    </source>
</evidence>
<protein>
    <recommendedName>
        <fullName evidence="3 10">Carbonic anhydrase</fullName>
        <ecNumber evidence="2 10">4.2.1.1</ecNumber>
    </recommendedName>
    <alternativeName>
        <fullName evidence="7 10">Carbonate dehydratase</fullName>
    </alternativeName>
</protein>
<dbReference type="InterPro" id="IPR045066">
    <property type="entry name" value="Beta_CA_cladeB"/>
</dbReference>
<evidence type="ECO:0000256" key="10">
    <source>
        <dbReference type="RuleBase" id="RU003956"/>
    </source>
</evidence>
<gene>
    <name evidence="11" type="ORF">SAMN02745977_00195</name>
</gene>
<proteinExistence type="inferred from homology"/>
<feature type="binding site" evidence="9">
    <location>
        <position position="45"/>
    </location>
    <ligand>
        <name>Zn(2+)</name>
        <dbReference type="ChEBI" id="CHEBI:29105"/>
    </ligand>
</feature>
<feature type="binding site" evidence="9">
    <location>
        <position position="107"/>
    </location>
    <ligand>
        <name>Zn(2+)</name>
        <dbReference type="ChEBI" id="CHEBI:29105"/>
    </ligand>
</feature>
<accession>A0A1H8D617</accession>
<organism evidence="11 12">
    <name type="scientific">Brachymonas denitrificans DSM 15123</name>
    <dbReference type="NCBI Taxonomy" id="1121117"/>
    <lineage>
        <taxon>Bacteria</taxon>
        <taxon>Pseudomonadati</taxon>
        <taxon>Pseudomonadota</taxon>
        <taxon>Betaproteobacteria</taxon>
        <taxon>Burkholderiales</taxon>
        <taxon>Comamonadaceae</taxon>
        <taxon>Brachymonas</taxon>
    </lineage>
</organism>
<dbReference type="Proteomes" id="UP000199531">
    <property type="component" value="Unassembled WGS sequence"/>
</dbReference>
<dbReference type="InterPro" id="IPR001765">
    <property type="entry name" value="Carbonic_anhydrase"/>
</dbReference>
<dbReference type="Gene3D" id="3.40.1050.10">
    <property type="entry name" value="Carbonic anhydrase"/>
    <property type="match status" value="1"/>
</dbReference>
<comment type="catalytic activity">
    <reaction evidence="8 10">
        <text>hydrogencarbonate + H(+) = CO2 + H2O</text>
        <dbReference type="Rhea" id="RHEA:10748"/>
        <dbReference type="ChEBI" id="CHEBI:15377"/>
        <dbReference type="ChEBI" id="CHEBI:15378"/>
        <dbReference type="ChEBI" id="CHEBI:16526"/>
        <dbReference type="ChEBI" id="CHEBI:17544"/>
        <dbReference type="EC" id="4.2.1.1"/>
    </reaction>
</comment>
<evidence type="ECO:0000256" key="8">
    <source>
        <dbReference type="ARBA" id="ARBA00048348"/>
    </source>
</evidence>
<reference evidence="11 12" key="1">
    <citation type="submission" date="2016-10" db="EMBL/GenBank/DDBJ databases">
        <authorList>
            <person name="de Groot N.N."/>
        </authorList>
    </citation>
    <scope>NUCLEOTIDE SEQUENCE [LARGE SCALE GENOMIC DNA]</scope>
    <source>
        <strain evidence="11 12">DSM 15123</strain>
    </source>
</reference>
<dbReference type="InterPro" id="IPR036874">
    <property type="entry name" value="Carbonic_anhydrase_sf"/>
</dbReference>
<dbReference type="PANTHER" id="PTHR11002">
    <property type="entry name" value="CARBONIC ANHYDRASE"/>
    <property type="match status" value="1"/>
</dbReference>
<dbReference type="SUPFAM" id="SSF53056">
    <property type="entry name" value="beta-carbonic anhydrase, cab"/>
    <property type="match status" value="1"/>
</dbReference>
<evidence type="ECO:0000256" key="4">
    <source>
        <dbReference type="ARBA" id="ARBA00022723"/>
    </source>
</evidence>
<dbReference type="RefSeq" id="WP_091812891.1">
    <property type="nucleotide sequence ID" value="NZ_FOCW01000001.1"/>
</dbReference>
<dbReference type="Pfam" id="PF00484">
    <property type="entry name" value="Pro_CA"/>
    <property type="match status" value="1"/>
</dbReference>
<dbReference type="PROSITE" id="PS00705">
    <property type="entry name" value="PROK_CO2_ANHYDRASE_2"/>
    <property type="match status" value="1"/>
</dbReference>
<sequence>MKHTVDHLLDGFKRFQHQHFGAEGGVFETLRDGQHPSTLVIGCCDSRVHPPMLMDAAPGEVFTVRNVANLVPPNEPDNPHASVAAALEFAVLSLEVQHVIVLGHSGCGGIRALMQRSTLADSALGRWLRIAEPARRFVCTHHAGVSPERQQALAERAAVLVSLENLLSYPWVSARVEQGLLTLHGWYFDLHSGALWGYDTDARQFVPLVCPLEAAREKHDRTMIAA</sequence>
<evidence type="ECO:0000256" key="3">
    <source>
        <dbReference type="ARBA" id="ARBA00014628"/>
    </source>
</evidence>
<comment type="similarity">
    <text evidence="1 10">Belongs to the beta-class carbonic anhydrase family.</text>
</comment>
<evidence type="ECO:0000256" key="7">
    <source>
        <dbReference type="ARBA" id="ARBA00031969"/>
    </source>
</evidence>
<keyword evidence="12" id="KW-1185">Reference proteome</keyword>
<keyword evidence="6 10" id="KW-0456">Lyase</keyword>
<dbReference type="STRING" id="1121117.SAMN02745977_00195"/>
<dbReference type="GO" id="GO:0004089">
    <property type="term" value="F:carbonate dehydratase activity"/>
    <property type="evidence" value="ECO:0007669"/>
    <property type="project" value="UniProtKB-UniRule"/>
</dbReference>
<dbReference type="PANTHER" id="PTHR11002:SF76">
    <property type="entry name" value="CARBONIC ANHYDRASE"/>
    <property type="match status" value="1"/>
</dbReference>
<evidence type="ECO:0000256" key="2">
    <source>
        <dbReference type="ARBA" id="ARBA00012925"/>
    </source>
</evidence>
<comment type="cofactor">
    <cofactor evidence="9">
        <name>Zn(2+)</name>
        <dbReference type="ChEBI" id="CHEBI:29105"/>
    </cofactor>
    <text evidence="9">Binds 1 zinc ion per subunit.</text>
</comment>
<dbReference type="AlphaFoldDB" id="A0A1H8D617"/>
<dbReference type="OrthoDB" id="9797527at2"/>
<feature type="binding site" evidence="9">
    <location>
        <position position="104"/>
    </location>
    <ligand>
        <name>Zn(2+)</name>
        <dbReference type="ChEBI" id="CHEBI:29105"/>
    </ligand>
</feature>
<evidence type="ECO:0000256" key="9">
    <source>
        <dbReference type="PIRSR" id="PIRSR601765-1"/>
    </source>
</evidence>
<comment type="function">
    <text evidence="10">Reversible hydration of carbon dioxide.</text>
</comment>
<dbReference type="EMBL" id="FOCW01000001">
    <property type="protein sequence ID" value="SEN02585.1"/>
    <property type="molecule type" value="Genomic_DNA"/>
</dbReference>
<name>A0A1H8D617_9BURK</name>
<dbReference type="GO" id="GO:0015976">
    <property type="term" value="P:carbon utilization"/>
    <property type="evidence" value="ECO:0007669"/>
    <property type="project" value="InterPro"/>
</dbReference>
<keyword evidence="4 9" id="KW-0479">Metal-binding</keyword>
<evidence type="ECO:0000256" key="6">
    <source>
        <dbReference type="ARBA" id="ARBA00023239"/>
    </source>
</evidence>
<dbReference type="InterPro" id="IPR015892">
    <property type="entry name" value="Carbonic_anhydrase_CS"/>
</dbReference>
<dbReference type="FunFam" id="3.40.1050.10:FF:000003">
    <property type="entry name" value="Carbonic anhydrase"/>
    <property type="match status" value="1"/>
</dbReference>
<dbReference type="GO" id="GO:0008270">
    <property type="term" value="F:zinc ion binding"/>
    <property type="evidence" value="ECO:0007669"/>
    <property type="project" value="UniProtKB-UniRule"/>
</dbReference>
<dbReference type="SMART" id="SM00947">
    <property type="entry name" value="Pro_CA"/>
    <property type="match status" value="1"/>
</dbReference>
<evidence type="ECO:0000256" key="5">
    <source>
        <dbReference type="ARBA" id="ARBA00022833"/>
    </source>
</evidence>
<evidence type="ECO:0000313" key="11">
    <source>
        <dbReference type="EMBL" id="SEN02585.1"/>
    </source>
</evidence>
<dbReference type="CDD" id="cd00884">
    <property type="entry name" value="beta_CA_cladeB"/>
    <property type="match status" value="1"/>
</dbReference>
<keyword evidence="5 9" id="KW-0862">Zinc</keyword>